<reference evidence="1" key="1">
    <citation type="journal article" date="2015" name="Nature">
        <title>Complex archaea that bridge the gap between prokaryotes and eukaryotes.</title>
        <authorList>
            <person name="Spang A."/>
            <person name="Saw J.H."/>
            <person name="Jorgensen S.L."/>
            <person name="Zaremba-Niedzwiedzka K."/>
            <person name="Martijn J."/>
            <person name="Lind A.E."/>
            <person name="van Eijk R."/>
            <person name="Schleper C."/>
            <person name="Guy L."/>
            <person name="Ettema T.J."/>
        </authorList>
    </citation>
    <scope>NUCLEOTIDE SEQUENCE</scope>
</reference>
<dbReference type="EMBL" id="LAZR01046595">
    <property type="protein sequence ID" value="KKK96170.1"/>
    <property type="molecule type" value="Genomic_DNA"/>
</dbReference>
<dbReference type="AlphaFoldDB" id="A0A0F9AD15"/>
<evidence type="ECO:0000313" key="1">
    <source>
        <dbReference type="EMBL" id="KKK96170.1"/>
    </source>
</evidence>
<gene>
    <name evidence="1" type="ORF">LCGC14_2665470</name>
</gene>
<sequence length="67" mass="7542">MTLKYNPKYKWAWLLWVLAFGVIEWRSIVDPNKGGTLSHSVRTLLGEKGAVDAGNWAFRAGLTGFFV</sequence>
<comment type="caution">
    <text evidence="1">The sequence shown here is derived from an EMBL/GenBank/DDBJ whole genome shotgun (WGS) entry which is preliminary data.</text>
</comment>
<proteinExistence type="predicted"/>
<protein>
    <submittedName>
        <fullName evidence="1">Uncharacterized protein</fullName>
    </submittedName>
</protein>
<organism evidence="1">
    <name type="scientific">marine sediment metagenome</name>
    <dbReference type="NCBI Taxonomy" id="412755"/>
    <lineage>
        <taxon>unclassified sequences</taxon>
        <taxon>metagenomes</taxon>
        <taxon>ecological metagenomes</taxon>
    </lineage>
</organism>
<accession>A0A0F9AD15</accession>
<name>A0A0F9AD15_9ZZZZ</name>
<feature type="non-terminal residue" evidence="1">
    <location>
        <position position="67"/>
    </location>
</feature>